<dbReference type="Proteomes" id="UP000233837">
    <property type="component" value="Unassembled WGS sequence"/>
</dbReference>
<evidence type="ECO:0000313" key="3">
    <source>
        <dbReference type="EMBL" id="PKU67392.1"/>
    </source>
</evidence>
<sequence>MHYVGWHDLCLPCDQGGLGFHDLTVWRGPLRARLAWTVINEPDSLLHKVVTAKYGADLWQSVRTSKCSATWRIIREGMDALSAILRWRIGDGRCVRILQDCWILDRKIGEWPTFVNVEEVDNARVCNLLTDSLEWNEEVVNRCFGPIMAQRILEIGTNRGEGTDMPELTKSCFGSSLSAVAYRSKVQGPECEFGWLHNLKLHPREKFHWWRLLRNAVPTNVWLHRRGLSSTRLCPWGCDMEENTEHCITCCHMLRKVGRILAKWGFTLPQYDSLAAAMEGLAAMAASNRVRGLIFCYAVYQVWRARNDLKHTGTSRPPSVIAATVLSLLPRTYSMPILEQWSYPQPSGLFPDHSWDAFQAEVLAATAIREVIREWMYDLDGIVIEGDCSNAIRWLQHLHDRHHKAHYNFEGPDLTFLLNFKQVLFRHTRRECNRPANFCATLALSESFVFWDENAANVPLTFLSLLRDDSHRFTFTYN</sequence>
<organism evidence="3 4">
    <name type="scientific">Dendrobium catenatum</name>
    <dbReference type="NCBI Taxonomy" id="906689"/>
    <lineage>
        <taxon>Eukaryota</taxon>
        <taxon>Viridiplantae</taxon>
        <taxon>Streptophyta</taxon>
        <taxon>Embryophyta</taxon>
        <taxon>Tracheophyta</taxon>
        <taxon>Spermatophyta</taxon>
        <taxon>Magnoliopsida</taxon>
        <taxon>Liliopsida</taxon>
        <taxon>Asparagales</taxon>
        <taxon>Orchidaceae</taxon>
        <taxon>Epidendroideae</taxon>
        <taxon>Malaxideae</taxon>
        <taxon>Dendrobiinae</taxon>
        <taxon>Dendrobium</taxon>
    </lineage>
</organism>
<dbReference type="Pfam" id="PF13456">
    <property type="entry name" value="RVT_3"/>
    <property type="match status" value="1"/>
</dbReference>
<evidence type="ECO:0000259" key="2">
    <source>
        <dbReference type="Pfam" id="PF13966"/>
    </source>
</evidence>
<gene>
    <name evidence="3" type="ORF">MA16_Dca022366</name>
</gene>
<dbReference type="EMBL" id="KZ503201">
    <property type="protein sequence ID" value="PKU67392.1"/>
    <property type="molecule type" value="Genomic_DNA"/>
</dbReference>
<dbReference type="GO" id="GO:0004523">
    <property type="term" value="F:RNA-DNA hybrid ribonuclease activity"/>
    <property type="evidence" value="ECO:0007669"/>
    <property type="project" value="InterPro"/>
</dbReference>
<dbReference type="InterPro" id="IPR026960">
    <property type="entry name" value="RVT-Znf"/>
</dbReference>
<dbReference type="Pfam" id="PF13966">
    <property type="entry name" value="zf-RVT"/>
    <property type="match status" value="1"/>
</dbReference>
<accession>A0A2I0VVG5</accession>
<evidence type="ECO:0000259" key="1">
    <source>
        <dbReference type="Pfam" id="PF13456"/>
    </source>
</evidence>
<reference evidence="3 4" key="2">
    <citation type="journal article" date="2017" name="Nature">
        <title>The Apostasia genome and the evolution of orchids.</title>
        <authorList>
            <person name="Zhang G.Q."/>
            <person name="Liu K.W."/>
            <person name="Li Z."/>
            <person name="Lohaus R."/>
            <person name="Hsiao Y.Y."/>
            <person name="Niu S.C."/>
            <person name="Wang J.Y."/>
            <person name="Lin Y.C."/>
            <person name="Xu Q."/>
            <person name="Chen L.J."/>
            <person name="Yoshida K."/>
            <person name="Fujiwara S."/>
            <person name="Wang Z.W."/>
            <person name="Zhang Y.Q."/>
            <person name="Mitsuda N."/>
            <person name="Wang M."/>
            <person name="Liu G.H."/>
            <person name="Pecoraro L."/>
            <person name="Huang H.X."/>
            <person name="Xiao X.J."/>
            <person name="Lin M."/>
            <person name="Wu X.Y."/>
            <person name="Wu W.L."/>
            <person name="Chen Y.Y."/>
            <person name="Chang S.B."/>
            <person name="Sakamoto S."/>
            <person name="Ohme-Takagi M."/>
            <person name="Yagi M."/>
            <person name="Zeng S.J."/>
            <person name="Shen C.Y."/>
            <person name="Yeh C.M."/>
            <person name="Luo Y.B."/>
            <person name="Tsai W.C."/>
            <person name="Van de Peer Y."/>
            <person name="Liu Z.J."/>
        </authorList>
    </citation>
    <scope>NUCLEOTIDE SEQUENCE [LARGE SCALE GENOMIC DNA]</scope>
    <source>
        <tissue evidence="3">The whole plant</tissue>
    </source>
</reference>
<proteinExistence type="predicted"/>
<protein>
    <submittedName>
        <fullName evidence="3">Putative mitochondrial protein</fullName>
    </submittedName>
</protein>
<feature type="domain" description="Reverse transcriptase zinc-binding" evidence="2">
    <location>
        <begin position="192"/>
        <end position="256"/>
    </location>
</feature>
<evidence type="ECO:0000313" key="4">
    <source>
        <dbReference type="Proteomes" id="UP000233837"/>
    </source>
</evidence>
<feature type="domain" description="RNase H type-1" evidence="1">
    <location>
        <begin position="379"/>
        <end position="442"/>
    </location>
</feature>
<name>A0A2I0VVG5_9ASPA</name>
<keyword evidence="4" id="KW-1185">Reference proteome</keyword>
<dbReference type="GO" id="GO:0003676">
    <property type="term" value="F:nucleic acid binding"/>
    <property type="evidence" value="ECO:0007669"/>
    <property type="project" value="InterPro"/>
</dbReference>
<reference evidence="3 4" key="1">
    <citation type="journal article" date="2016" name="Sci. Rep.">
        <title>The Dendrobium catenatum Lindl. genome sequence provides insights into polysaccharide synthase, floral development and adaptive evolution.</title>
        <authorList>
            <person name="Zhang G.Q."/>
            <person name="Xu Q."/>
            <person name="Bian C."/>
            <person name="Tsai W.C."/>
            <person name="Yeh C.M."/>
            <person name="Liu K.W."/>
            <person name="Yoshida K."/>
            <person name="Zhang L.S."/>
            <person name="Chang S.B."/>
            <person name="Chen F."/>
            <person name="Shi Y."/>
            <person name="Su Y.Y."/>
            <person name="Zhang Y.Q."/>
            <person name="Chen L.J."/>
            <person name="Yin Y."/>
            <person name="Lin M."/>
            <person name="Huang H."/>
            <person name="Deng H."/>
            <person name="Wang Z.W."/>
            <person name="Zhu S.L."/>
            <person name="Zhao X."/>
            <person name="Deng C."/>
            <person name="Niu S.C."/>
            <person name="Huang J."/>
            <person name="Wang M."/>
            <person name="Liu G.H."/>
            <person name="Yang H.J."/>
            <person name="Xiao X.J."/>
            <person name="Hsiao Y.Y."/>
            <person name="Wu W.L."/>
            <person name="Chen Y.Y."/>
            <person name="Mitsuda N."/>
            <person name="Ohme-Takagi M."/>
            <person name="Luo Y.B."/>
            <person name="Van de Peer Y."/>
            <person name="Liu Z.J."/>
        </authorList>
    </citation>
    <scope>NUCLEOTIDE SEQUENCE [LARGE SCALE GENOMIC DNA]</scope>
    <source>
        <tissue evidence="3">The whole plant</tissue>
    </source>
</reference>
<dbReference type="InterPro" id="IPR002156">
    <property type="entry name" value="RNaseH_domain"/>
</dbReference>
<dbReference type="AlphaFoldDB" id="A0A2I0VVG5"/>